<dbReference type="EMBL" id="WPHU01000002">
    <property type="protein sequence ID" value="MVA55971.1"/>
    <property type="molecule type" value="Genomic_DNA"/>
</dbReference>
<organism evidence="1 2">
    <name type="scientific">Agrobacterium vitis</name>
    <name type="common">Rhizobium vitis</name>
    <dbReference type="NCBI Taxonomy" id="373"/>
    <lineage>
        <taxon>Bacteria</taxon>
        <taxon>Pseudomonadati</taxon>
        <taxon>Pseudomonadota</taxon>
        <taxon>Alphaproteobacteria</taxon>
        <taxon>Hyphomicrobiales</taxon>
        <taxon>Rhizobiaceae</taxon>
        <taxon>Rhizobium/Agrobacterium group</taxon>
        <taxon>Agrobacterium</taxon>
    </lineage>
</organism>
<proteinExistence type="predicted"/>
<comment type="caution">
    <text evidence="1">The sequence shown here is derived from an EMBL/GenBank/DDBJ whole genome shotgun (WGS) entry which is preliminary data.</text>
</comment>
<gene>
    <name evidence="1" type="ORF">GOZ88_07575</name>
</gene>
<sequence>MTPVEQKLHDARRRHDHEINVAAFAPNPPMDRRTCRECGSALTMAEVIEKHCIRCAEIVAEVRRVLL</sequence>
<dbReference type="RefSeq" id="WP_156590719.1">
    <property type="nucleotide sequence ID" value="NZ_WPHU01000002.1"/>
</dbReference>
<evidence type="ECO:0000313" key="1">
    <source>
        <dbReference type="EMBL" id="MVA55971.1"/>
    </source>
</evidence>
<accession>A0A7K1RDA9</accession>
<reference evidence="1 2" key="1">
    <citation type="submission" date="2019-12" db="EMBL/GenBank/DDBJ databases">
        <title>Whole-genome sequencing of Allorhizobium vitis.</title>
        <authorList>
            <person name="Gan H.M."/>
            <person name="Szegedi E."/>
            <person name="Burr T."/>
            <person name="Savka M.A."/>
        </authorList>
    </citation>
    <scope>NUCLEOTIDE SEQUENCE [LARGE SCALE GENOMIC DNA]</scope>
    <source>
        <strain evidence="1 2">CG415</strain>
    </source>
</reference>
<evidence type="ECO:0000313" key="2">
    <source>
        <dbReference type="Proteomes" id="UP000440716"/>
    </source>
</evidence>
<dbReference type="AlphaFoldDB" id="A0A7K1RDA9"/>
<protein>
    <submittedName>
        <fullName evidence="1">Uncharacterized protein</fullName>
    </submittedName>
</protein>
<name>A0A7K1RDA9_AGRVI</name>
<dbReference type="Proteomes" id="UP000440716">
    <property type="component" value="Unassembled WGS sequence"/>
</dbReference>